<feature type="transmembrane region" description="Helical" evidence="7">
    <location>
        <begin position="310"/>
        <end position="329"/>
    </location>
</feature>
<evidence type="ECO:0000256" key="2">
    <source>
        <dbReference type="ARBA" id="ARBA00022448"/>
    </source>
</evidence>
<feature type="transmembrane region" description="Helical" evidence="7">
    <location>
        <begin position="206"/>
        <end position="223"/>
    </location>
</feature>
<gene>
    <name evidence="9" type="ORF">AVDCRST_MAG77-2688</name>
</gene>
<feature type="transmembrane region" description="Helical" evidence="7">
    <location>
        <begin position="97"/>
        <end position="120"/>
    </location>
</feature>
<organism evidence="9">
    <name type="scientific">uncultured Chloroflexota bacterium</name>
    <dbReference type="NCBI Taxonomy" id="166587"/>
    <lineage>
        <taxon>Bacteria</taxon>
        <taxon>Bacillati</taxon>
        <taxon>Chloroflexota</taxon>
        <taxon>environmental samples</taxon>
    </lineage>
</organism>
<accession>A0A6J4IT86</accession>
<evidence type="ECO:0000256" key="4">
    <source>
        <dbReference type="ARBA" id="ARBA00022692"/>
    </source>
</evidence>
<keyword evidence="3" id="KW-1003">Cell membrane</keyword>
<feature type="transmembrane region" description="Helical" evidence="7">
    <location>
        <begin position="380"/>
        <end position="400"/>
    </location>
</feature>
<dbReference type="GO" id="GO:0022857">
    <property type="term" value="F:transmembrane transporter activity"/>
    <property type="evidence" value="ECO:0007669"/>
    <property type="project" value="InterPro"/>
</dbReference>
<evidence type="ECO:0000259" key="8">
    <source>
        <dbReference type="PROSITE" id="PS50850"/>
    </source>
</evidence>
<sequence>MRSERRGIAVLVANSGLMSAGFFMLIPLLSVHLTRDLGFSGAAAGAVLAVRQLTQQGLMLFGGALADRIGYRPVIALGMLVRALGFFGFALGDSLPVILLSAIVAALGGALFEATGKAALASLAPPAERPRLFSLSALAGGLGSALGPLIGVALLPLSFHWVGLAAGSFFFVAFALSAALLPPLAGPASGQETPSFGRTLRLASRDRTFLTFTLLLTGFWLLYNQLYISLPLRAVQVTGSAEIVGVLYTVAALAGLALQYPIVRLASARLPPIAGVAAGVAAMGGGLGLMAFAGAPAMPGLPGPVPAPELAIPVMLAAVVIFAAGRALAEPMRDVATAALAPPHALAAYFGISYLALAVGGSAGNYLGGWLFDISTATGLYALPWIGFALFGVAMAGGLFRFSRTTGRTGD</sequence>
<evidence type="ECO:0000256" key="5">
    <source>
        <dbReference type="ARBA" id="ARBA00022989"/>
    </source>
</evidence>
<dbReference type="InterPro" id="IPR020846">
    <property type="entry name" value="MFS_dom"/>
</dbReference>
<dbReference type="Pfam" id="PF07690">
    <property type="entry name" value="MFS_1"/>
    <property type="match status" value="1"/>
</dbReference>
<dbReference type="InterPro" id="IPR036259">
    <property type="entry name" value="MFS_trans_sf"/>
</dbReference>
<feature type="transmembrane region" description="Helical" evidence="7">
    <location>
        <begin position="161"/>
        <end position="185"/>
    </location>
</feature>
<feature type="transmembrane region" description="Helical" evidence="7">
    <location>
        <begin position="7"/>
        <end position="31"/>
    </location>
</feature>
<feature type="transmembrane region" description="Helical" evidence="7">
    <location>
        <begin position="341"/>
        <end position="360"/>
    </location>
</feature>
<keyword evidence="2" id="KW-0813">Transport</keyword>
<keyword evidence="5 7" id="KW-1133">Transmembrane helix</keyword>
<protein>
    <recommendedName>
        <fullName evidence="8">Major facilitator superfamily (MFS) profile domain-containing protein</fullName>
    </recommendedName>
</protein>
<evidence type="ECO:0000256" key="3">
    <source>
        <dbReference type="ARBA" id="ARBA00022475"/>
    </source>
</evidence>
<feature type="transmembrane region" description="Helical" evidence="7">
    <location>
        <begin position="275"/>
        <end position="298"/>
    </location>
</feature>
<evidence type="ECO:0000313" key="9">
    <source>
        <dbReference type="EMBL" id="CAA9261306.1"/>
    </source>
</evidence>
<dbReference type="InterPro" id="IPR050171">
    <property type="entry name" value="MFS_Transporters"/>
</dbReference>
<dbReference type="Gene3D" id="1.20.1250.20">
    <property type="entry name" value="MFS general substrate transporter like domains"/>
    <property type="match status" value="1"/>
</dbReference>
<dbReference type="SUPFAM" id="SSF103473">
    <property type="entry name" value="MFS general substrate transporter"/>
    <property type="match status" value="1"/>
</dbReference>
<feature type="transmembrane region" description="Helical" evidence="7">
    <location>
        <begin position="132"/>
        <end position="155"/>
    </location>
</feature>
<keyword evidence="6 7" id="KW-0472">Membrane</keyword>
<proteinExistence type="predicted"/>
<keyword evidence="4 7" id="KW-0812">Transmembrane</keyword>
<evidence type="ECO:0000256" key="7">
    <source>
        <dbReference type="SAM" id="Phobius"/>
    </source>
</evidence>
<dbReference type="PROSITE" id="PS50850">
    <property type="entry name" value="MFS"/>
    <property type="match status" value="1"/>
</dbReference>
<dbReference type="AlphaFoldDB" id="A0A6J4IT86"/>
<dbReference type="EMBL" id="CADCTC010000155">
    <property type="protein sequence ID" value="CAA9261306.1"/>
    <property type="molecule type" value="Genomic_DNA"/>
</dbReference>
<feature type="domain" description="Major facilitator superfamily (MFS) profile" evidence="8">
    <location>
        <begin position="8"/>
        <end position="410"/>
    </location>
</feature>
<comment type="subcellular location">
    <subcellularLocation>
        <location evidence="1">Cell membrane</location>
        <topology evidence="1">Multi-pass membrane protein</topology>
    </subcellularLocation>
</comment>
<evidence type="ECO:0000256" key="6">
    <source>
        <dbReference type="ARBA" id="ARBA00023136"/>
    </source>
</evidence>
<dbReference type="GO" id="GO:0005886">
    <property type="term" value="C:plasma membrane"/>
    <property type="evidence" value="ECO:0007669"/>
    <property type="project" value="UniProtKB-SubCell"/>
</dbReference>
<dbReference type="InterPro" id="IPR011701">
    <property type="entry name" value="MFS"/>
</dbReference>
<name>A0A6J4IT86_9CHLR</name>
<feature type="transmembrane region" description="Helical" evidence="7">
    <location>
        <begin position="243"/>
        <end position="263"/>
    </location>
</feature>
<evidence type="ECO:0000256" key="1">
    <source>
        <dbReference type="ARBA" id="ARBA00004651"/>
    </source>
</evidence>
<dbReference type="PANTHER" id="PTHR23517">
    <property type="entry name" value="RESISTANCE PROTEIN MDTM, PUTATIVE-RELATED-RELATED"/>
    <property type="match status" value="1"/>
</dbReference>
<reference evidence="9" key="1">
    <citation type="submission" date="2020-02" db="EMBL/GenBank/DDBJ databases">
        <authorList>
            <person name="Meier V. D."/>
        </authorList>
    </citation>
    <scope>NUCLEOTIDE SEQUENCE</scope>
    <source>
        <strain evidence="9">AVDCRST_MAG77</strain>
    </source>
</reference>
<dbReference type="PANTHER" id="PTHR23517:SF2">
    <property type="entry name" value="MULTIDRUG RESISTANCE PROTEIN MDTH"/>
    <property type="match status" value="1"/>
</dbReference>